<comment type="caution">
    <text evidence="3">The sequence shown here is derived from an EMBL/GenBank/DDBJ whole genome shotgun (WGS) entry which is preliminary data.</text>
</comment>
<keyword evidence="4" id="KW-1185">Reference proteome</keyword>
<dbReference type="SUPFAM" id="SSF53067">
    <property type="entry name" value="Actin-like ATPase domain"/>
    <property type="match status" value="2"/>
</dbReference>
<gene>
    <name evidence="3" type="ORF">U1T56_04320</name>
</gene>
<dbReference type="RefSeq" id="WP_418158215.1">
    <property type="nucleotide sequence ID" value="NZ_JBBLZC010000003.1"/>
</dbReference>
<dbReference type="Pfam" id="PF02541">
    <property type="entry name" value="Ppx-GppA"/>
    <property type="match status" value="1"/>
</dbReference>
<dbReference type="SUPFAM" id="SSF109604">
    <property type="entry name" value="HD-domain/PDEase-like"/>
    <property type="match status" value="1"/>
</dbReference>
<evidence type="ECO:0000313" key="4">
    <source>
        <dbReference type="Proteomes" id="UP001375743"/>
    </source>
</evidence>
<dbReference type="Proteomes" id="UP001375743">
    <property type="component" value="Unassembled WGS sequence"/>
</dbReference>
<feature type="domain" description="Exopolyphosphatase C-terminal" evidence="2">
    <location>
        <begin position="323"/>
        <end position="494"/>
    </location>
</feature>
<feature type="domain" description="Ppx/GppA phosphatase N-terminal" evidence="1">
    <location>
        <begin position="44"/>
        <end position="309"/>
    </location>
</feature>
<evidence type="ECO:0000313" key="3">
    <source>
        <dbReference type="EMBL" id="MEK0082362.1"/>
    </source>
</evidence>
<dbReference type="InterPro" id="IPR043129">
    <property type="entry name" value="ATPase_NBD"/>
</dbReference>
<dbReference type="Gene3D" id="3.30.420.40">
    <property type="match status" value="1"/>
</dbReference>
<protein>
    <submittedName>
        <fullName evidence="3">Ppx/GppA phosphatase family protein</fullName>
    </submittedName>
</protein>
<dbReference type="InterPro" id="IPR048951">
    <property type="entry name" value="Ppx_C"/>
</dbReference>
<proteinExistence type="predicted"/>
<dbReference type="InterPro" id="IPR050273">
    <property type="entry name" value="GppA/Ppx_hydrolase"/>
</dbReference>
<accession>A0ABU8XMG8</accession>
<name>A0ABU8XMG8_9PROT</name>
<dbReference type="Pfam" id="PF21697">
    <property type="entry name" value="Ppx_C"/>
    <property type="match status" value="1"/>
</dbReference>
<organism evidence="3 4">
    <name type="scientific">Benzoatithermus flavus</name>
    <dbReference type="NCBI Taxonomy" id="3108223"/>
    <lineage>
        <taxon>Bacteria</taxon>
        <taxon>Pseudomonadati</taxon>
        <taxon>Pseudomonadota</taxon>
        <taxon>Alphaproteobacteria</taxon>
        <taxon>Geminicoccales</taxon>
        <taxon>Geminicoccaceae</taxon>
        <taxon>Benzoatithermus</taxon>
    </lineage>
</organism>
<dbReference type="Gene3D" id="3.30.420.150">
    <property type="entry name" value="Exopolyphosphatase. Domain 2"/>
    <property type="match status" value="1"/>
</dbReference>
<dbReference type="Gene3D" id="1.10.3210.10">
    <property type="entry name" value="Hypothetical protein af1432"/>
    <property type="match status" value="1"/>
</dbReference>
<evidence type="ECO:0000259" key="1">
    <source>
        <dbReference type="Pfam" id="PF02541"/>
    </source>
</evidence>
<dbReference type="PANTHER" id="PTHR30005:SF0">
    <property type="entry name" value="RETROGRADE REGULATION PROTEIN 2"/>
    <property type="match status" value="1"/>
</dbReference>
<evidence type="ECO:0000259" key="2">
    <source>
        <dbReference type="Pfam" id="PF21697"/>
    </source>
</evidence>
<dbReference type="EMBL" id="JBBLZC010000003">
    <property type="protein sequence ID" value="MEK0082362.1"/>
    <property type="molecule type" value="Genomic_DNA"/>
</dbReference>
<dbReference type="CDD" id="cd24052">
    <property type="entry name" value="ASKHA_NBD_HpPPX-GppA-like"/>
    <property type="match status" value="1"/>
</dbReference>
<dbReference type="PANTHER" id="PTHR30005">
    <property type="entry name" value="EXOPOLYPHOSPHATASE"/>
    <property type="match status" value="1"/>
</dbReference>
<dbReference type="InterPro" id="IPR003695">
    <property type="entry name" value="Ppx_GppA_N"/>
</dbReference>
<sequence length="507" mass="55792">MTASPRSAPRAQEGERHEPFAVVDIGSNSIRLVVYERLCRAPIALFNEKSVSTLGRSLASTGRIGREEMDSALHALRRFAHIASALRAREVEYVATEAVRRAMNGAEFLAEARRATGRPLTVLSGHEEAHTAAMGVAYSFHRPRGVVGDLGGGSVDLSLVTPDGPIAPYGSLPLGTLPVTRMLLEDRAAATRLIDERLASLPWLEGVCRGQSFYVVGGGWRALARIRLAITDTPLKVVHDYRLTAEEAVKLGRSIAALDDEELKTVPGMPGRRMPTVRAAALLLERVVRRIEPEAVVFSAFGLREGRVFLRLTPEELQEDPLLAGAHDFGRTRSRVPTIGRAMGEWTRSVFPNETPEQRRLRLAACELSDSAWREHPAFRAREAFYRLAQYPFIGLTHAERAFLAYACFIRYEGSPEDLFIRPILSLLPEPERRRAELLGATLQLGYRVSAAVPDLLASSRLEIAGDELVLHLPVSDMAPDPDISRPRLRAVAKALGLGRFRVTATA</sequence>
<reference evidence="3 4" key="1">
    <citation type="submission" date="2024-01" db="EMBL/GenBank/DDBJ databases">
        <title>Multi-omics insights into the function and evolution of sodium benzoate biodegradation pathways in Benzoatithermus flavus gen. nov., sp. nov. from hot spring.</title>
        <authorList>
            <person name="Hu C.-J."/>
            <person name="Li W.-J."/>
        </authorList>
    </citation>
    <scope>NUCLEOTIDE SEQUENCE [LARGE SCALE GENOMIC DNA]</scope>
    <source>
        <strain evidence="3 4">SYSU G07066</strain>
    </source>
</reference>